<dbReference type="InterPro" id="IPR002173">
    <property type="entry name" value="Carboh/pur_kinase_PfkB_CS"/>
</dbReference>
<organism evidence="4 5">
    <name type="scientific">Porticoccus litoralis</name>
    <dbReference type="NCBI Taxonomy" id="434086"/>
    <lineage>
        <taxon>Bacteria</taxon>
        <taxon>Pseudomonadati</taxon>
        <taxon>Pseudomonadota</taxon>
        <taxon>Gammaproteobacteria</taxon>
        <taxon>Cellvibrionales</taxon>
        <taxon>Porticoccaceae</taxon>
        <taxon>Porticoccus</taxon>
    </lineage>
</organism>
<evidence type="ECO:0000256" key="1">
    <source>
        <dbReference type="ARBA" id="ARBA00022679"/>
    </source>
</evidence>
<keyword evidence="5" id="KW-1185">Reference proteome</keyword>
<name>A0AAW8B0T8_9GAMM</name>
<dbReference type="Gene3D" id="3.40.1190.20">
    <property type="match status" value="1"/>
</dbReference>
<reference evidence="4" key="2">
    <citation type="submission" date="2023-08" db="EMBL/GenBank/DDBJ databases">
        <authorList>
            <person name="Luo J."/>
        </authorList>
    </citation>
    <scope>NUCLEOTIDE SEQUENCE</scope>
    <source>
        <strain evidence="4">DSM 25064</strain>
    </source>
</reference>
<evidence type="ECO:0000259" key="3">
    <source>
        <dbReference type="Pfam" id="PF00294"/>
    </source>
</evidence>
<comment type="caution">
    <text evidence="4">The sequence shown here is derived from an EMBL/GenBank/DDBJ whole genome shotgun (WGS) entry which is preliminary data.</text>
</comment>
<dbReference type="PROSITE" id="PS00583">
    <property type="entry name" value="PFKB_KINASES_1"/>
    <property type="match status" value="1"/>
</dbReference>
<keyword evidence="1" id="KW-0808">Transferase</keyword>
<dbReference type="InterPro" id="IPR029056">
    <property type="entry name" value="Ribokinase-like"/>
</dbReference>
<dbReference type="PANTHER" id="PTHR10584">
    <property type="entry name" value="SUGAR KINASE"/>
    <property type="match status" value="1"/>
</dbReference>
<dbReference type="RefSeq" id="WP_305169158.1">
    <property type="nucleotide sequence ID" value="NZ_JAUUUU010000001.1"/>
</dbReference>
<reference evidence="4" key="1">
    <citation type="journal article" date="2010" name="Int. J. Syst. Evol. Microbiol.">
        <title>Porticoccus litoralis gen. nov., sp. nov., a gammaproteobacterium isolated from the Yellow Sea.</title>
        <authorList>
            <person name="Oh H.M."/>
            <person name="Kim H."/>
            <person name="Kim K.M."/>
            <person name="Min G.S."/>
            <person name="Cho J.C."/>
        </authorList>
    </citation>
    <scope>NUCLEOTIDE SEQUENCE</scope>
    <source>
        <strain evidence="4">DSM 25064</strain>
    </source>
</reference>
<gene>
    <name evidence="4" type="ORF">Q8A57_01520</name>
</gene>
<dbReference type="AlphaFoldDB" id="A0AAW8B0T8"/>
<dbReference type="GO" id="GO:0016301">
    <property type="term" value="F:kinase activity"/>
    <property type="evidence" value="ECO:0007669"/>
    <property type="project" value="UniProtKB-KW"/>
</dbReference>
<dbReference type="InterPro" id="IPR011611">
    <property type="entry name" value="PfkB_dom"/>
</dbReference>
<protein>
    <submittedName>
        <fullName evidence="4">Carbohydrate kinase family protein</fullName>
    </submittedName>
</protein>
<evidence type="ECO:0000313" key="4">
    <source>
        <dbReference type="EMBL" id="MDP1519646.1"/>
    </source>
</evidence>
<evidence type="ECO:0000313" key="5">
    <source>
        <dbReference type="Proteomes" id="UP001178354"/>
    </source>
</evidence>
<dbReference type="SUPFAM" id="SSF53613">
    <property type="entry name" value="Ribokinase-like"/>
    <property type="match status" value="1"/>
</dbReference>
<dbReference type="Pfam" id="PF00294">
    <property type="entry name" value="PfkB"/>
    <property type="match status" value="1"/>
</dbReference>
<evidence type="ECO:0000256" key="2">
    <source>
        <dbReference type="ARBA" id="ARBA00022777"/>
    </source>
</evidence>
<sequence>MTEITDRVLVIGSVTIDNIVSVAQEAIERISLHNGETSFLLLEQGRKVEAESISSHVGGGAANVAVSMARQGLAVDVLALAGDDLNGRKIYQRLIDEGVGVDYFFTQPDWQSGNSILIYSHDKNAALFTKRGENSGIEGQLPHIDFSRYRLVYVGCLSSLSRHALPRIVELAKSAGCLVALNPCMGRDEESIEQFLSVAEDIDYLSLNKQETIDLLSLTHRRLYTKLPLLATDIEIKPPLMRSGLHVNDYWLPLNDVMSMICSTGPRFFSLTDGGDGAYLFDSKQLLYCPAALIEPKGTAGAGDAFASTIVAQLLEGNDSAKALWVATKNAASVVAHIDTQTGLLTLRDIEQLLATENTGQTVIRIGKTVVPDENRAF</sequence>
<dbReference type="Proteomes" id="UP001178354">
    <property type="component" value="Unassembled WGS sequence"/>
</dbReference>
<dbReference type="EMBL" id="JAUUUU010000001">
    <property type="protein sequence ID" value="MDP1519646.1"/>
    <property type="molecule type" value="Genomic_DNA"/>
</dbReference>
<feature type="domain" description="Carbohydrate kinase PfkB" evidence="3">
    <location>
        <begin position="44"/>
        <end position="344"/>
    </location>
</feature>
<keyword evidence="2 4" id="KW-0418">Kinase</keyword>
<dbReference type="PANTHER" id="PTHR10584:SF166">
    <property type="entry name" value="RIBOKINASE"/>
    <property type="match status" value="1"/>
</dbReference>
<proteinExistence type="predicted"/>
<accession>A0AAW8B0T8</accession>